<evidence type="ECO:0000256" key="1">
    <source>
        <dbReference type="ARBA" id="ARBA00022729"/>
    </source>
</evidence>
<dbReference type="NCBIfam" id="TIGR04183">
    <property type="entry name" value="Por_Secre_tail"/>
    <property type="match status" value="1"/>
</dbReference>
<dbReference type="Proteomes" id="UP000318585">
    <property type="component" value="Unassembled WGS sequence"/>
</dbReference>
<protein>
    <submittedName>
        <fullName evidence="4">T9SS type A sorting domain-containing protein</fullName>
    </submittedName>
</protein>
<sequence length="392" mass="45550">MKKITLALLIVFTITAQGQNKVYSGISEYYDATSSSWQIQSSGSNYEYDSNNNLIANTYVFWNGSNWEINAKDSYSYNANNKATQNIYQNWNATTKQYDNSYKTTYTYNANGNIIGVLDENWDVSQWVNFSKTDIYYTSNGLLNNYLSYKWEGSQWVNDYRGELTYNLNNKIISSIDEKWNGSQWVNSYKDNLTYNGNNKIISYVSEKWNGSSWENNYTDTYTYDSNGNRITYIENYGSQYKTVYNYDSSAQMSGFIHPFKDKTGIDYIYEDFPYINKVLSENVFIFENGGYVNNYRTTYNYSSSIALGTEKLEMANNTIIVFPNPTTSILNFQYPDQITVDKIKIIDSTGKMVLQQNQNLKTINVENLAKGLYIIEWHSGKEKFQTKFIKK</sequence>
<proteinExistence type="predicted"/>
<feature type="domain" description="Secretion system C-terminal sorting" evidence="3">
    <location>
        <begin position="322"/>
        <end position="390"/>
    </location>
</feature>
<dbReference type="RefSeq" id="WP_143390163.1">
    <property type="nucleotide sequence ID" value="NZ_VJZQ01000008.1"/>
</dbReference>
<gene>
    <name evidence="4" type="ORF">FNW17_15640</name>
</gene>
<feature type="chain" id="PRO_5022171849" evidence="2">
    <location>
        <begin position="19"/>
        <end position="392"/>
    </location>
</feature>
<dbReference type="AlphaFoldDB" id="A0A553C5Y6"/>
<feature type="signal peptide" evidence="2">
    <location>
        <begin position="1"/>
        <end position="18"/>
    </location>
</feature>
<evidence type="ECO:0000259" key="3">
    <source>
        <dbReference type="Pfam" id="PF18962"/>
    </source>
</evidence>
<dbReference type="InterPro" id="IPR026444">
    <property type="entry name" value="Secre_tail"/>
</dbReference>
<dbReference type="EMBL" id="VJZR01000025">
    <property type="protein sequence ID" value="TRX15947.1"/>
    <property type="molecule type" value="Genomic_DNA"/>
</dbReference>
<dbReference type="Gene3D" id="2.40.128.720">
    <property type="match status" value="3"/>
</dbReference>
<dbReference type="OrthoDB" id="1491720at2"/>
<name>A0A553C5Y6_9FLAO</name>
<evidence type="ECO:0000256" key="2">
    <source>
        <dbReference type="SAM" id="SignalP"/>
    </source>
</evidence>
<reference evidence="4 5" key="1">
    <citation type="submission" date="2019-07" db="EMBL/GenBank/DDBJ databases">
        <title>Novel species of Flavobacterium.</title>
        <authorList>
            <person name="Liu Q."/>
            <person name="Xin Y.-H."/>
        </authorList>
    </citation>
    <scope>NUCLEOTIDE SEQUENCE [LARGE SCALE GENOMIC DNA]</scope>
    <source>
        <strain evidence="4 5">LB3P56</strain>
    </source>
</reference>
<comment type="caution">
    <text evidence="4">The sequence shown here is derived from an EMBL/GenBank/DDBJ whole genome shotgun (WGS) entry which is preliminary data.</text>
</comment>
<dbReference type="Pfam" id="PF18962">
    <property type="entry name" value="Por_Secre_tail"/>
    <property type="match status" value="1"/>
</dbReference>
<evidence type="ECO:0000313" key="5">
    <source>
        <dbReference type="Proteomes" id="UP000318585"/>
    </source>
</evidence>
<evidence type="ECO:0000313" key="4">
    <source>
        <dbReference type="EMBL" id="TRX15947.1"/>
    </source>
</evidence>
<accession>A0A553C5Y6</accession>
<organism evidence="4 5">
    <name type="scientific">Flavobacterium franklandianum</name>
    <dbReference type="NCBI Taxonomy" id="2594430"/>
    <lineage>
        <taxon>Bacteria</taxon>
        <taxon>Pseudomonadati</taxon>
        <taxon>Bacteroidota</taxon>
        <taxon>Flavobacteriia</taxon>
        <taxon>Flavobacteriales</taxon>
        <taxon>Flavobacteriaceae</taxon>
        <taxon>Flavobacterium</taxon>
    </lineage>
</organism>
<keyword evidence="1 2" id="KW-0732">Signal</keyword>
<keyword evidence="5" id="KW-1185">Reference proteome</keyword>